<evidence type="ECO:0000313" key="2">
    <source>
        <dbReference type="Proteomes" id="UP000607653"/>
    </source>
</evidence>
<dbReference type="PANTHER" id="PTHR33156">
    <property type="entry name" value="OS02G0230000 PROTEIN"/>
    <property type="match status" value="1"/>
</dbReference>
<dbReference type="AlphaFoldDB" id="A0A822YTV7"/>
<gene>
    <name evidence="1" type="ORF">HUJ06_006183</name>
</gene>
<reference evidence="1 2" key="1">
    <citation type="journal article" date="2020" name="Mol. Biol. Evol.">
        <title>Distinct Expression and Methylation Patterns for Genes with Different Fates following a Single Whole-Genome Duplication in Flowering Plants.</title>
        <authorList>
            <person name="Shi T."/>
            <person name="Rahmani R.S."/>
            <person name="Gugger P.F."/>
            <person name="Wang M."/>
            <person name="Li H."/>
            <person name="Zhang Y."/>
            <person name="Li Z."/>
            <person name="Wang Q."/>
            <person name="Van de Peer Y."/>
            <person name="Marchal K."/>
            <person name="Chen J."/>
        </authorList>
    </citation>
    <scope>NUCLEOTIDE SEQUENCE [LARGE SCALE GENOMIC DNA]</scope>
    <source>
        <tissue evidence="1">Leaf</tissue>
    </source>
</reference>
<organism evidence="1 2">
    <name type="scientific">Nelumbo nucifera</name>
    <name type="common">Sacred lotus</name>
    <dbReference type="NCBI Taxonomy" id="4432"/>
    <lineage>
        <taxon>Eukaryota</taxon>
        <taxon>Viridiplantae</taxon>
        <taxon>Streptophyta</taxon>
        <taxon>Embryophyta</taxon>
        <taxon>Tracheophyta</taxon>
        <taxon>Spermatophyta</taxon>
        <taxon>Magnoliopsida</taxon>
        <taxon>Proteales</taxon>
        <taxon>Nelumbonaceae</taxon>
        <taxon>Nelumbo</taxon>
    </lineage>
</organism>
<proteinExistence type="predicted"/>
<name>A0A822YTV7_NELNU</name>
<keyword evidence="2" id="KW-1185">Reference proteome</keyword>
<accession>A0A822YTV7</accession>
<evidence type="ECO:0000313" key="1">
    <source>
        <dbReference type="EMBL" id="DAD35543.1"/>
    </source>
</evidence>
<protein>
    <recommendedName>
        <fullName evidence="3">Protein NUCLEAR FUSION DEFECTIVE 6, chloroplastic/mitochondrial-like</fullName>
    </recommendedName>
</protein>
<dbReference type="EMBL" id="DUZY01000004">
    <property type="protein sequence ID" value="DAD35543.1"/>
    <property type="molecule type" value="Genomic_DNA"/>
</dbReference>
<comment type="caution">
    <text evidence="1">The sequence shown here is derived from an EMBL/GenBank/DDBJ whole genome shotgun (WGS) entry which is preliminary data.</text>
</comment>
<dbReference type="Proteomes" id="UP000607653">
    <property type="component" value="Unassembled WGS sequence"/>
</dbReference>
<dbReference type="PANTHER" id="PTHR33156:SF43">
    <property type="entry name" value="OS02G0273900 PROTEIN"/>
    <property type="match status" value="1"/>
</dbReference>
<sequence length="123" mass="13526">MSVPTILARLSTRSPSLVRKLYKNEISPAISSFKSSSQSQVSASAKRIYGTSRLPLELSSLVSMMPLHSAIASARLRSSLSIESQSWGLIPQACLLVVAVSPGRFYVRRECKIHVDDFTLFLL</sequence>
<dbReference type="InterPro" id="IPR043459">
    <property type="entry name" value="NFD6/NOXY2-like"/>
</dbReference>
<evidence type="ECO:0008006" key="3">
    <source>
        <dbReference type="Google" id="ProtNLM"/>
    </source>
</evidence>